<dbReference type="Gene3D" id="3.40.5.80">
    <property type="match status" value="1"/>
</dbReference>
<dbReference type="RefSeq" id="WP_284138918.1">
    <property type="nucleotide sequence ID" value="NZ_JASJUT010000021.1"/>
</dbReference>
<organism evidence="2 3">
    <name type="scientific">Pseudoalteromonas obscura</name>
    <dbReference type="NCBI Taxonomy" id="3048491"/>
    <lineage>
        <taxon>Bacteria</taxon>
        <taxon>Pseudomonadati</taxon>
        <taxon>Pseudomonadota</taxon>
        <taxon>Gammaproteobacteria</taxon>
        <taxon>Alteromonadales</taxon>
        <taxon>Pseudoalteromonadaceae</taxon>
        <taxon>Pseudoalteromonas</taxon>
    </lineage>
</organism>
<dbReference type="SUPFAM" id="SSF160059">
    <property type="entry name" value="PriA/YqbF domain"/>
    <property type="match status" value="1"/>
</dbReference>
<accession>A0ABT7EUD5</accession>
<evidence type="ECO:0000259" key="1">
    <source>
        <dbReference type="Pfam" id="PF17891"/>
    </source>
</evidence>
<gene>
    <name evidence="2" type="ORF">QNM18_26755</name>
</gene>
<dbReference type="EMBL" id="JASJUT010000021">
    <property type="protein sequence ID" value="MDK2598659.1"/>
    <property type="molecule type" value="Genomic_DNA"/>
</dbReference>
<evidence type="ECO:0000313" key="2">
    <source>
        <dbReference type="EMBL" id="MDK2598659.1"/>
    </source>
</evidence>
<keyword evidence="3" id="KW-1185">Reference proteome</keyword>
<dbReference type="InterPro" id="IPR041227">
    <property type="entry name" value="FluMu_N"/>
</dbReference>
<dbReference type="Pfam" id="PF17891">
    <property type="entry name" value="FluMu_N"/>
    <property type="match status" value="1"/>
</dbReference>
<proteinExistence type="predicted"/>
<feature type="domain" description="Mu-like prophage FluMu N-terminal" evidence="1">
    <location>
        <begin position="12"/>
        <end position="56"/>
    </location>
</feature>
<sequence>MANNTLGSRIAVCITSPQPTGYRRANLTLSQGINNLSVTSAQLEILKTDPRLAVQELPTQENPISESALVAGSLHQPVDGDFQVDLAGVPEELHPFVAVMMVERFEDKPTVDQLTIDVSDDVNGEKVTGKHKPTAAQRDAAWKLYQEASARAESEQ</sequence>
<reference evidence="2 3" key="1">
    <citation type="submission" date="2023-05" db="EMBL/GenBank/DDBJ databases">
        <title>Pseudoalteromonas ardens sp. nov., Pseudoalteromonas obscura sp. nov., and Pseudoalteromonas umbrosa sp. nov., isolated from the coral Montipora capitata.</title>
        <authorList>
            <person name="Thomas E.M."/>
            <person name="Smith E.M."/>
            <person name="Papke E."/>
            <person name="Shlafstein M.D."/>
            <person name="Oline D.K."/>
            <person name="Videau P."/>
            <person name="Saw J.H."/>
            <person name="Strangman W.K."/>
            <person name="Ushijima B."/>
        </authorList>
    </citation>
    <scope>NUCLEOTIDE SEQUENCE [LARGE SCALE GENOMIC DNA]</scope>
    <source>
        <strain evidence="2 3">P94</strain>
    </source>
</reference>
<evidence type="ECO:0000313" key="3">
    <source>
        <dbReference type="Proteomes" id="UP001231915"/>
    </source>
</evidence>
<name>A0ABT7EUD5_9GAMM</name>
<dbReference type="Proteomes" id="UP001231915">
    <property type="component" value="Unassembled WGS sequence"/>
</dbReference>
<protein>
    <submittedName>
        <fullName evidence="2">HI1506-related protein</fullName>
    </submittedName>
</protein>
<comment type="caution">
    <text evidence="2">The sequence shown here is derived from an EMBL/GenBank/DDBJ whole genome shotgun (WGS) entry which is preliminary data.</text>
</comment>